<keyword evidence="7" id="KW-1185">Reference proteome</keyword>
<evidence type="ECO:0000256" key="2">
    <source>
        <dbReference type="ARBA" id="ARBA00022748"/>
    </source>
</evidence>
<keyword evidence="2" id="KW-0201">Cytochrome c-type biogenesis</keyword>
<dbReference type="Pfam" id="PF08534">
    <property type="entry name" value="Redoxin"/>
    <property type="match status" value="1"/>
</dbReference>
<evidence type="ECO:0000256" key="1">
    <source>
        <dbReference type="ARBA" id="ARBA00004196"/>
    </source>
</evidence>
<dbReference type="CDD" id="cd02966">
    <property type="entry name" value="TlpA_like_family"/>
    <property type="match status" value="1"/>
</dbReference>
<dbReference type="InterPro" id="IPR036249">
    <property type="entry name" value="Thioredoxin-like_sf"/>
</dbReference>
<dbReference type="InterPro" id="IPR013740">
    <property type="entry name" value="Redoxin"/>
</dbReference>
<dbReference type="GO" id="GO:0017004">
    <property type="term" value="P:cytochrome complex assembly"/>
    <property type="evidence" value="ECO:0007669"/>
    <property type="project" value="UniProtKB-KW"/>
</dbReference>
<dbReference type="AlphaFoldDB" id="A0A5D0GIP1"/>
<comment type="caution">
    <text evidence="6">The sequence shown here is derived from an EMBL/GenBank/DDBJ whole genome shotgun (WGS) entry which is preliminary data.</text>
</comment>
<dbReference type="GO" id="GO:0016491">
    <property type="term" value="F:oxidoreductase activity"/>
    <property type="evidence" value="ECO:0007669"/>
    <property type="project" value="InterPro"/>
</dbReference>
<dbReference type="PROSITE" id="PS51352">
    <property type="entry name" value="THIOREDOXIN_2"/>
    <property type="match status" value="1"/>
</dbReference>
<dbReference type="RefSeq" id="WP_148452595.1">
    <property type="nucleotide sequence ID" value="NZ_VSFC01000012.1"/>
</dbReference>
<proteinExistence type="predicted"/>
<name>A0A5D0GIP1_9FLAO</name>
<dbReference type="PROSITE" id="PS51257">
    <property type="entry name" value="PROKAR_LIPOPROTEIN"/>
    <property type="match status" value="1"/>
</dbReference>
<sequence length="346" mass="38731">MKKILILLSAIAIVACKKEEAPKDYVTFSGTISNKNSDSVVIRSRDYSKTIKVNENGTFSDTLKVETGVYSFFDGSEAAPIFLKNGFEINLTIDTKEFDESIAYTGTGSEHSNFLAKKALKQETLLNMDELSTLTEMEELDKALDNIKVELNEFYASQTGIDSSLINSSVKDIEPMLKFYKGYLADAINLKKELPEGTPSPIFVDYENVDGTTTSLEDLKGKYTYIDVWATWCGPCKAEIPSLKKLEREYHGKNINFVSLSIDDDRSHGGSWDKAREDWKTMIADKELGGIQLFAPEGWQSQFIKDYKIKGIPRFILIDPDGNVVTPDAPRPSSEKLIELFTSLSI</sequence>
<dbReference type="EMBL" id="VSFC01000012">
    <property type="protein sequence ID" value="TYA58885.1"/>
    <property type="molecule type" value="Genomic_DNA"/>
</dbReference>
<feature type="domain" description="Thioredoxin" evidence="5">
    <location>
        <begin position="194"/>
        <end position="346"/>
    </location>
</feature>
<accession>A0A5D0GIP1</accession>
<dbReference type="InterPro" id="IPR013766">
    <property type="entry name" value="Thioredoxin_domain"/>
</dbReference>
<protein>
    <submittedName>
        <fullName evidence="6">AhpC/TSA family protein</fullName>
    </submittedName>
</protein>
<dbReference type="InterPro" id="IPR050553">
    <property type="entry name" value="Thioredoxin_ResA/DsbE_sf"/>
</dbReference>
<evidence type="ECO:0000256" key="4">
    <source>
        <dbReference type="ARBA" id="ARBA00023284"/>
    </source>
</evidence>
<dbReference type="Gene3D" id="3.40.30.10">
    <property type="entry name" value="Glutaredoxin"/>
    <property type="match status" value="1"/>
</dbReference>
<comment type="subcellular location">
    <subcellularLocation>
        <location evidence="1">Cell envelope</location>
    </subcellularLocation>
</comment>
<evidence type="ECO:0000313" key="6">
    <source>
        <dbReference type="EMBL" id="TYA58885.1"/>
    </source>
</evidence>
<dbReference type="SUPFAM" id="SSF52833">
    <property type="entry name" value="Thioredoxin-like"/>
    <property type="match status" value="1"/>
</dbReference>
<evidence type="ECO:0000313" key="7">
    <source>
        <dbReference type="Proteomes" id="UP000324550"/>
    </source>
</evidence>
<dbReference type="OrthoDB" id="743079at2"/>
<evidence type="ECO:0000259" key="5">
    <source>
        <dbReference type="PROSITE" id="PS51352"/>
    </source>
</evidence>
<dbReference type="PANTHER" id="PTHR42852">
    <property type="entry name" value="THIOL:DISULFIDE INTERCHANGE PROTEIN DSBE"/>
    <property type="match status" value="1"/>
</dbReference>
<keyword evidence="4" id="KW-0676">Redox-active center</keyword>
<dbReference type="Proteomes" id="UP000324550">
    <property type="component" value="Unassembled WGS sequence"/>
</dbReference>
<dbReference type="GO" id="GO:0030313">
    <property type="term" value="C:cell envelope"/>
    <property type="evidence" value="ECO:0007669"/>
    <property type="project" value="UniProtKB-SubCell"/>
</dbReference>
<organism evidence="6 7">
    <name type="scientific">Formosa maritima</name>
    <dbReference type="NCBI Taxonomy" id="2592046"/>
    <lineage>
        <taxon>Bacteria</taxon>
        <taxon>Pseudomonadati</taxon>
        <taxon>Bacteroidota</taxon>
        <taxon>Flavobacteriia</taxon>
        <taxon>Flavobacteriales</taxon>
        <taxon>Flavobacteriaceae</taxon>
        <taxon>Formosa</taxon>
    </lineage>
</organism>
<gene>
    <name evidence="6" type="ORF">FVF61_01675</name>
</gene>
<dbReference type="PANTHER" id="PTHR42852:SF6">
    <property type="entry name" value="THIOL:DISULFIDE INTERCHANGE PROTEIN DSBE"/>
    <property type="match status" value="1"/>
</dbReference>
<reference evidence="6 7" key="1">
    <citation type="submission" date="2019-08" db="EMBL/GenBank/DDBJ databases">
        <title>Formosa sediminis sp. nov., isolated from marine sediment.</title>
        <authorList>
            <person name="Cao W.R."/>
        </authorList>
    </citation>
    <scope>NUCLEOTIDE SEQUENCE [LARGE SCALE GENOMIC DNA]</scope>
    <source>
        <strain evidence="6 7">1494</strain>
    </source>
</reference>
<evidence type="ECO:0000256" key="3">
    <source>
        <dbReference type="ARBA" id="ARBA00023157"/>
    </source>
</evidence>
<keyword evidence="3" id="KW-1015">Disulfide bond</keyword>